<keyword evidence="2" id="KW-1185">Reference proteome</keyword>
<dbReference type="Proteomes" id="UP000317318">
    <property type="component" value="Chromosome"/>
</dbReference>
<dbReference type="AlphaFoldDB" id="A0A517R0J0"/>
<dbReference type="InterPro" id="IPR014719">
    <property type="entry name" value="Ribosomal_bL12_C/ClpS-like"/>
</dbReference>
<organism evidence="1 2">
    <name type="scientific">Stratiformator vulcanicus</name>
    <dbReference type="NCBI Taxonomy" id="2527980"/>
    <lineage>
        <taxon>Bacteria</taxon>
        <taxon>Pseudomonadati</taxon>
        <taxon>Planctomycetota</taxon>
        <taxon>Planctomycetia</taxon>
        <taxon>Planctomycetales</taxon>
        <taxon>Planctomycetaceae</taxon>
        <taxon>Stratiformator</taxon>
    </lineage>
</organism>
<name>A0A517R0J0_9PLAN</name>
<dbReference type="KEGG" id="svp:Pan189_17890"/>
<protein>
    <recommendedName>
        <fullName evidence="3">Ribosomal protein L7/L12 C-terminal domain-containing protein</fullName>
    </recommendedName>
</protein>
<evidence type="ECO:0008006" key="3">
    <source>
        <dbReference type="Google" id="ProtNLM"/>
    </source>
</evidence>
<dbReference type="OrthoDB" id="214992at2"/>
<dbReference type="EMBL" id="CP036268">
    <property type="protein sequence ID" value="QDT37409.1"/>
    <property type="molecule type" value="Genomic_DNA"/>
</dbReference>
<gene>
    <name evidence="1" type="ORF">Pan189_17890</name>
</gene>
<dbReference type="RefSeq" id="WP_145363523.1">
    <property type="nucleotide sequence ID" value="NZ_CP036268.1"/>
</dbReference>
<accession>A0A517R0J0</accession>
<evidence type="ECO:0000313" key="1">
    <source>
        <dbReference type="EMBL" id="QDT37409.1"/>
    </source>
</evidence>
<evidence type="ECO:0000313" key="2">
    <source>
        <dbReference type="Proteomes" id="UP000317318"/>
    </source>
</evidence>
<sequence length="90" mass="9133">MPPDDEGSDAPTGDPTLEMATGLLKDGHKIAAIKVIREGYGVSLKEAKQAADRIEGELGITPTKVGCGGTAALLLVCVGLSAALATAMPW</sequence>
<dbReference type="Gene3D" id="3.30.1390.10">
    <property type="match status" value="1"/>
</dbReference>
<proteinExistence type="predicted"/>
<reference evidence="1 2" key="1">
    <citation type="submission" date="2019-02" db="EMBL/GenBank/DDBJ databases">
        <title>Deep-cultivation of Planctomycetes and their phenomic and genomic characterization uncovers novel biology.</title>
        <authorList>
            <person name="Wiegand S."/>
            <person name="Jogler M."/>
            <person name="Boedeker C."/>
            <person name="Pinto D."/>
            <person name="Vollmers J."/>
            <person name="Rivas-Marin E."/>
            <person name="Kohn T."/>
            <person name="Peeters S.H."/>
            <person name="Heuer A."/>
            <person name="Rast P."/>
            <person name="Oberbeckmann S."/>
            <person name="Bunk B."/>
            <person name="Jeske O."/>
            <person name="Meyerdierks A."/>
            <person name="Storesund J.E."/>
            <person name="Kallscheuer N."/>
            <person name="Luecker S."/>
            <person name="Lage O.M."/>
            <person name="Pohl T."/>
            <person name="Merkel B.J."/>
            <person name="Hornburger P."/>
            <person name="Mueller R.-W."/>
            <person name="Bruemmer F."/>
            <person name="Labrenz M."/>
            <person name="Spormann A.M."/>
            <person name="Op den Camp H."/>
            <person name="Overmann J."/>
            <person name="Amann R."/>
            <person name="Jetten M.S.M."/>
            <person name="Mascher T."/>
            <person name="Medema M.H."/>
            <person name="Devos D.P."/>
            <person name="Kaster A.-K."/>
            <person name="Ovreas L."/>
            <person name="Rohde M."/>
            <person name="Galperin M.Y."/>
            <person name="Jogler C."/>
        </authorList>
    </citation>
    <scope>NUCLEOTIDE SEQUENCE [LARGE SCALE GENOMIC DNA]</scope>
    <source>
        <strain evidence="1 2">Pan189</strain>
    </source>
</reference>